<sequence>MDFSRVLYLISNFYSSCFVSDLCGSVVIL</sequence>
<name>B7FHU8_MEDTR</name>
<evidence type="ECO:0000313" key="1">
    <source>
        <dbReference type="EMBL" id="ACJ84327.1"/>
    </source>
</evidence>
<accession>B7FHU8</accession>
<proteinExistence type="evidence at transcript level"/>
<protein>
    <submittedName>
        <fullName evidence="1">Uncharacterized protein</fullName>
    </submittedName>
</protein>
<dbReference type="AlphaFoldDB" id="B7FHU8"/>
<organism evidence="1">
    <name type="scientific">Medicago truncatula</name>
    <name type="common">Barrel medic</name>
    <name type="synonym">Medicago tribuloides</name>
    <dbReference type="NCBI Taxonomy" id="3880"/>
    <lineage>
        <taxon>Eukaryota</taxon>
        <taxon>Viridiplantae</taxon>
        <taxon>Streptophyta</taxon>
        <taxon>Embryophyta</taxon>
        <taxon>Tracheophyta</taxon>
        <taxon>Spermatophyta</taxon>
        <taxon>Magnoliopsida</taxon>
        <taxon>eudicotyledons</taxon>
        <taxon>Gunneridae</taxon>
        <taxon>Pentapetalae</taxon>
        <taxon>rosids</taxon>
        <taxon>fabids</taxon>
        <taxon>Fabales</taxon>
        <taxon>Fabaceae</taxon>
        <taxon>Papilionoideae</taxon>
        <taxon>50 kb inversion clade</taxon>
        <taxon>NPAAA clade</taxon>
        <taxon>Hologalegina</taxon>
        <taxon>IRL clade</taxon>
        <taxon>Trifolieae</taxon>
        <taxon>Medicago</taxon>
    </lineage>
</organism>
<reference evidence="1" key="1">
    <citation type="submission" date="2008-12" db="EMBL/GenBank/DDBJ databases">
        <title>Medicago truncatula full length cdna cloning project.</title>
        <authorList>
            <person name="Moskal W."/>
            <person name="Chan A."/>
            <person name="Cheung F."/>
            <person name="Xiao Y."/>
            <person name="Town C.D."/>
        </authorList>
    </citation>
    <scope>NUCLEOTIDE SEQUENCE</scope>
</reference>
<dbReference type="EMBL" id="BT051663">
    <property type="protein sequence ID" value="ACJ84327.1"/>
    <property type="molecule type" value="mRNA"/>
</dbReference>